<dbReference type="CDD" id="cd17071">
    <property type="entry name" value="DCX1_DCDC2_like"/>
    <property type="match status" value="1"/>
</dbReference>
<dbReference type="SUPFAM" id="SSF89837">
    <property type="entry name" value="Doublecortin (DC)"/>
    <property type="match status" value="2"/>
</dbReference>
<dbReference type="Proteomes" id="UP000504611">
    <property type="component" value="Unplaced"/>
</dbReference>
<reference evidence="5" key="1">
    <citation type="submission" date="2025-08" db="UniProtKB">
        <authorList>
            <consortium name="RefSeq"/>
        </authorList>
    </citation>
    <scope>IDENTIFICATION</scope>
    <source>
        <tissue evidence="5">Muscle</tissue>
    </source>
</reference>
<dbReference type="PANTHER" id="PTHR23004:SF9">
    <property type="entry name" value="DOUBLECORTIN DOMAIN-CONTAINING PROTEIN 2C"/>
    <property type="match status" value="1"/>
</dbReference>
<feature type="domain" description="Doublecortin" evidence="3">
    <location>
        <begin position="133"/>
        <end position="215"/>
    </location>
</feature>
<dbReference type="Gene3D" id="3.10.20.230">
    <property type="entry name" value="Doublecortin domain"/>
    <property type="match status" value="2"/>
</dbReference>
<accession>A0A6I9N5C6</accession>
<dbReference type="InterPro" id="IPR003533">
    <property type="entry name" value="Doublecortin_dom"/>
</dbReference>
<proteinExistence type="predicted"/>
<keyword evidence="4" id="KW-1185">Reference proteome</keyword>
<evidence type="ECO:0000256" key="1">
    <source>
        <dbReference type="ARBA" id="ARBA00022737"/>
    </source>
</evidence>
<evidence type="ECO:0000313" key="5">
    <source>
        <dbReference type="RefSeq" id="XP_010769531.1"/>
    </source>
</evidence>
<dbReference type="CTD" id="728597"/>
<feature type="region of interest" description="Disordered" evidence="2">
    <location>
        <begin position="326"/>
        <end position="350"/>
    </location>
</feature>
<dbReference type="GO" id="GO:0035556">
    <property type="term" value="P:intracellular signal transduction"/>
    <property type="evidence" value="ECO:0007669"/>
    <property type="project" value="InterPro"/>
</dbReference>
<dbReference type="PROSITE" id="PS50309">
    <property type="entry name" value="DC"/>
    <property type="match status" value="2"/>
</dbReference>
<feature type="domain" description="Doublecortin" evidence="3">
    <location>
        <begin position="14"/>
        <end position="96"/>
    </location>
</feature>
<dbReference type="GO" id="GO:0005815">
    <property type="term" value="C:microtubule organizing center"/>
    <property type="evidence" value="ECO:0007669"/>
    <property type="project" value="TreeGrafter"/>
</dbReference>
<dbReference type="OrthoDB" id="1738954at2759"/>
<evidence type="ECO:0000313" key="4">
    <source>
        <dbReference type="Proteomes" id="UP000504611"/>
    </source>
</evidence>
<dbReference type="AlphaFoldDB" id="A0A6I9N5C6"/>
<feature type="compositionally biased region" description="Polar residues" evidence="2">
    <location>
        <begin position="278"/>
        <end position="298"/>
    </location>
</feature>
<keyword evidence="1" id="KW-0677">Repeat</keyword>
<dbReference type="RefSeq" id="XP_010769531.1">
    <property type="nucleotide sequence ID" value="XM_010771229.1"/>
</dbReference>
<feature type="region of interest" description="Disordered" evidence="2">
    <location>
        <begin position="258"/>
        <end position="298"/>
    </location>
</feature>
<protein>
    <submittedName>
        <fullName evidence="5">Doublecortin domain-containing protein 2 isoform X3</fullName>
    </submittedName>
</protein>
<gene>
    <name evidence="5" type="primary">dcdc2c</name>
</gene>
<dbReference type="GeneID" id="104945538"/>
<sequence length="376" mass="42622">MPDTAVRCDLPPTKTIIVYKNGDAFFPGRKLVVNPRQLSTFDSFLTFLTRGLEASFAVRNIYTPIEGHKVQHLDNLMHGSVYVAAGQEHFKKLDYSAITTKKPQHKKEEQIRPVFHSRLVVSARCKKATDESCTINVFTNGEVLVASVRIRIPKFTLRSWEHALAMVTEKVGLRTGAVQRLCTLDGRPVRGPTELENNQYYVAVGAEKFKALQYYHCNPCRDVMRENNRIEGQVTLPAVGKTRPPKVAFAHTGFREDLEHTARGQMKKQAKPERTKQQRQVSRNPVLSSTGEGSVFNAQNKRREMAGAAEVQEDDQLKVDLPIDQSRVYSRRGGTGRTTEDTGSETPEEAREWEVCSRLRRIRSRVSRFFKGKMTS</sequence>
<dbReference type="SMART" id="SM00537">
    <property type="entry name" value="DCX"/>
    <property type="match status" value="2"/>
</dbReference>
<evidence type="ECO:0000256" key="2">
    <source>
        <dbReference type="SAM" id="MobiDB-lite"/>
    </source>
</evidence>
<dbReference type="Pfam" id="PF03607">
    <property type="entry name" value="DCX"/>
    <property type="match status" value="2"/>
</dbReference>
<dbReference type="InterPro" id="IPR036572">
    <property type="entry name" value="Doublecortin_dom_sf"/>
</dbReference>
<dbReference type="PANTHER" id="PTHR23004">
    <property type="entry name" value="DOUBLECORTIN DOMAIN CONTAINING 2"/>
    <property type="match status" value="1"/>
</dbReference>
<organism evidence="4 5">
    <name type="scientific">Notothenia coriiceps</name>
    <name type="common">black rockcod</name>
    <dbReference type="NCBI Taxonomy" id="8208"/>
    <lineage>
        <taxon>Eukaryota</taxon>
        <taxon>Metazoa</taxon>
        <taxon>Chordata</taxon>
        <taxon>Craniata</taxon>
        <taxon>Vertebrata</taxon>
        <taxon>Euteleostomi</taxon>
        <taxon>Actinopterygii</taxon>
        <taxon>Neopterygii</taxon>
        <taxon>Teleostei</taxon>
        <taxon>Neoteleostei</taxon>
        <taxon>Acanthomorphata</taxon>
        <taxon>Eupercaria</taxon>
        <taxon>Perciformes</taxon>
        <taxon>Notothenioidei</taxon>
        <taxon>Nototheniidae</taxon>
        <taxon>Notothenia</taxon>
    </lineage>
</organism>
<dbReference type="FunFam" id="3.10.20.230:FF:000004">
    <property type="entry name" value="Doublecortin domain containing 2"/>
    <property type="match status" value="1"/>
</dbReference>
<evidence type="ECO:0000259" key="3">
    <source>
        <dbReference type="PROSITE" id="PS50309"/>
    </source>
</evidence>
<dbReference type="GO" id="GO:0005874">
    <property type="term" value="C:microtubule"/>
    <property type="evidence" value="ECO:0007669"/>
    <property type="project" value="TreeGrafter"/>
</dbReference>
<name>A0A6I9N5C6_9TELE</name>